<evidence type="ECO:0000259" key="10">
    <source>
        <dbReference type="SMART" id="SM01320"/>
    </source>
</evidence>
<accession>A0A8H6CGP6</accession>
<evidence type="ECO:0000256" key="7">
    <source>
        <dbReference type="SAM" id="MobiDB-lite"/>
    </source>
</evidence>
<evidence type="ECO:0000256" key="5">
    <source>
        <dbReference type="ARBA" id="ARBA00022989"/>
    </source>
</evidence>
<comment type="similarity">
    <text evidence="2">Belongs to the transient receptor potential (TRP) ion channel family.</text>
</comment>
<feature type="transmembrane region" description="Helical" evidence="8">
    <location>
        <begin position="359"/>
        <end position="384"/>
    </location>
</feature>
<keyword evidence="3 8" id="KW-0812">Transmembrane</keyword>
<keyword evidence="12" id="KW-1185">Reference proteome</keyword>
<sequence>MKSPQLSSQWLVAIALLAALTMIVSANDVLTTTGFTTCMADSDITVTVLNIQYDRTTQQITFDVAGTSSKVENVTAALYVTAYGKQVYQKTFNPCDEGNKVDQLCPVPAGSFAAQGVQDVPPSYASEIPSIAFNVPDLEGGAKLELTALDGGQDLACIESDVTNGKTVESPAVSYIAVGVAGAALVLTGISAIGSAGTAGGHAPSPNFGDVVGWFQSIAMNGMLSAQYPPIYRSFSKNFAFSGGLIPWNSMQTSIDNFRRATGGNLTDDNVQYLKNASLVYTTGPTSDSGIVSRRANDFLFEPQLFSRDTSTTINGTQSGTAAAAAGNGTSSGNSKVTHIVHGIQGYVEQLTIPQANTFMTVLLIFAIVIAAIAVGILLLKVILETWALFGSFPKKLTNFRKRYWGLLARTITNLILLLYGVWTLYCIYQFTNGDSWAAKVLAGVTLALFTAVLAFFTIRIWQIAQKFKKMEGDTAILFEDKETWRKYSLFYDNYKRGYWWLFMPAILYMFAKGCVIAAGNGHGLVQTAGQLIIESVMLALVLFTRPFATTAGNWINVVIQVVRMLSVVCIMVFVEQLGIAQSTKTITGVVLIAVQSVLTAVLAILIAVNAIIVCIRENPHRKQRKQAERINRDLDDLTPLDARNSLLIDPTDYKDVKDPQAKSYPLSTYSSRGSYDTVQPYRDETPPPRRPRGADESSEFLVSSAADMGYGHDRRVSRESDGATSPSARRQPTVPHMGYRGQAY</sequence>
<evidence type="ECO:0000256" key="2">
    <source>
        <dbReference type="ARBA" id="ARBA00010642"/>
    </source>
</evidence>
<dbReference type="OrthoDB" id="2115177at2759"/>
<dbReference type="AlphaFoldDB" id="A0A8H6CGP6"/>
<feature type="transmembrane region" description="Helical" evidence="8">
    <location>
        <begin position="525"/>
        <end position="544"/>
    </location>
</feature>
<feature type="transmembrane region" description="Helical" evidence="8">
    <location>
        <begin position="437"/>
        <end position="462"/>
    </location>
</feature>
<keyword evidence="5 8" id="KW-1133">Transmembrane helix</keyword>
<evidence type="ECO:0000256" key="1">
    <source>
        <dbReference type="ARBA" id="ARBA00004141"/>
    </source>
</evidence>
<dbReference type="Pfam" id="PF14558">
    <property type="entry name" value="TRP_N"/>
    <property type="match status" value="1"/>
</dbReference>
<feature type="region of interest" description="Disordered" evidence="7">
    <location>
        <begin position="652"/>
        <end position="745"/>
    </location>
</feature>
<evidence type="ECO:0000256" key="9">
    <source>
        <dbReference type="SAM" id="SignalP"/>
    </source>
</evidence>
<name>A0A8H6CGP6_9LECA</name>
<dbReference type="RefSeq" id="XP_037158058.1">
    <property type="nucleotide sequence ID" value="XM_037315055.1"/>
</dbReference>
<keyword evidence="6 8" id="KW-0472">Membrane</keyword>
<feature type="compositionally biased region" description="Basic and acidic residues" evidence="7">
    <location>
        <begin position="682"/>
        <end position="696"/>
    </location>
</feature>
<feature type="domain" description="ML-like" evidence="10">
    <location>
        <begin position="28"/>
        <end position="169"/>
    </location>
</feature>
<feature type="transmembrane region" description="Helical" evidence="8">
    <location>
        <begin position="556"/>
        <end position="575"/>
    </location>
</feature>
<comment type="caution">
    <text evidence="11">The sequence shown here is derived from an EMBL/GenBank/DDBJ whole genome shotgun (WGS) entry which is preliminary data.</text>
</comment>
<organism evidence="11 12">
    <name type="scientific">Letharia columbiana</name>
    <dbReference type="NCBI Taxonomy" id="112416"/>
    <lineage>
        <taxon>Eukaryota</taxon>
        <taxon>Fungi</taxon>
        <taxon>Dikarya</taxon>
        <taxon>Ascomycota</taxon>
        <taxon>Pezizomycotina</taxon>
        <taxon>Lecanoromycetes</taxon>
        <taxon>OSLEUM clade</taxon>
        <taxon>Lecanoromycetidae</taxon>
        <taxon>Lecanorales</taxon>
        <taxon>Lecanorineae</taxon>
        <taxon>Parmeliaceae</taxon>
        <taxon>Letharia</taxon>
    </lineage>
</organism>
<feature type="compositionally biased region" description="Basic and acidic residues" evidence="7">
    <location>
        <begin position="652"/>
        <end position="661"/>
    </location>
</feature>
<gene>
    <name evidence="11" type="ORF">HO173_013231</name>
</gene>
<dbReference type="InterPro" id="IPR040241">
    <property type="entry name" value="TRP_Flc/Pkd2-like"/>
</dbReference>
<evidence type="ECO:0000256" key="6">
    <source>
        <dbReference type="ARBA" id="ARBA00023136"/>
    </source>
</evidence>
<evidence type="ECO:0000313" key="11">
    <source>
        <dbReference type="EMBL" id="KAF6223184.1"/>
    </source>
</evidence>
<evidence type="ECO:0000313" key="12">
    <source>
        <dbReference type="Proteomes" id="UP000578531"/>
    </source>
</evidence>
<dbReference type="InterPro" id="IPR032800">
    <property type="entry name" value="TRP_N"/>
</dbReference>
<feature type="compositionally biased region" description="Polar residues" evidence="7">
    <location>
        <begin position="666"/>
        <end position="678"/>
    </location>
</feature>
<protein>
    <recommendedName>
        <fullName evidence="10">ML-like domain-containing protein</fullName>
    </recommendedName>
</protein>
<dbReference type="SMART" id="SM01320">
    <property type="entry name" value="TRP_N"/>
    <property type="match status" value="1"/>
</dbReference>
<dbReference type="InterPro" id="IPR010308">
    <property type="entry name" value="TRP_C"/>
</dbReference>
<feature type="signal peptide" evidence="9">
    <location>
        <begin position="1"/>
        <end position="26"/>
    </location>
</feature>
<dbReference type="GO" id="GO:0016020">
    <property type="term" value="C:membrane"/>
    <property type="evidence" value="ECO:0007669"/>
    <property type="project" value="UniProtKB-SubCell"/>
</dbReference>
<proteinExistence type="inferred from homology"/>
<dbReference type="GO" id="GO:0055085">
    <property type="term" value="P:transmembrane transport"/>
    <property type="evidence" value="ECO:0007669"/>
    <property type="project" value="TreeGrafter"/>
</dbReference>
<dbReference type="Pfam" id="PF06011">
    <property type="entry name" value="TRP"/>
    <property type="match status" value="1"/>
</dbReference>
<feature type="transmembrane region" description="Helical" evidence="8">
    <location>
        <begin position="405"/>
        <end position="431"/>
    </location>
</feature>
<dbReference type="PANTHER" id="PTHR31145">
    <property type="entry name" value="INTEGRAL MEMBRANE PROTEIN (AFU_ORTHOLOGUE AFUA_7G01610)"/>
    <property type="match status" value="1"/>
</dbReference>
<dbReference type="PANTHER" id="PTHR31145:SF5">
    <property type="entry name" value="DUF907 DOMAIN PROTEIN (AFU_ORTHOLOGUE AFUA_2G06100)"/>
    <property type="match status" value="1"/>
</dbReference>
<comment type="subcellular location">
    <subcellularLocation>
        <location evidence="1">Membrane</location>
        <topology evidence="1">Multi-pass membrane protein</topology>
    </subcellularLocation>
</comment>
<feature type="chain" id="PRO_5034181616" description="ML-like domain-containing protein" evidence="9">
    <location>
        <begin position="27"/>
        <end position="745"/>
    </location>
</feature>
<dbReference type="GO" id="GO:0009272">
    <property type="term" value="P:fungal-type cell wall biogenesis"/>
    <property type="evidence" value="ECO:0007669"/>
    <property type="project" value="TreeGrafter"/>
</dbReference>
<feature type="compositionally biased region" description="Basic and acidic residues" evidence="7">
    <location>
        <begin position="711"/>
        <end position="722"/>
    </location>
</feature>
<evidence type="ECO:0000256" key="8">
    <source>
        <dbReference type="SAM" id="Phobius"/>
    </source>
</evidence>
<dbReference type="EMBL" id="JACCJC010000134">
    <property type="protein sequence ID" value="KAF6223184.1"/>
    <property type="molecule type" value="Genomic_DNA"/>
</dbReference>
<feature type="transmembrane region" description="Helical" evidence="8">
    <location>
        <begin position="499"/>
        <end position="519"/>
    </location>
</feature>
<evidence type="ECO:0000256" key="3">
    <source>
        <dbReference type="ARBA" id="ARBA00022692"/>
    </source>
</evidence>
<dbReference type="Proteomes" id="UP000578531">
    <property type="component" value="Unassembled WGS sequence"/>
</dbReference>
<keyword evidence="4 9" id="KW-0732">Signal</keyword>
<feature type="transmembrane region" description="Helical" evidence="8">
    <location>
        <begin position="587"/>
        <end position="616"/>
    </location>
</feature>
<evidence type="ECO:0000256" key="4">
    <source>
        <dbReference type="ARBA" id="ARBA00022729"/>
    </source>
</evidence>
<dbReference type="GeneID" id="59294859"/>
<reference evidence="11 12" key="1">
    <citation type="journal article" date="2020" name="Genomics">
        <title>Complete, high-quality genomes from long-read metagenomic sequencing of two wolf lichen thalli reveals enigmatic genome architecture.</title>
        <authorList>
            <person name="McKenzie S.K."/>
            <person name="Walston R.F."/>
            <person name="Allen J.L."/>
        </authorList>
    </citation>
    <scope>NUCLEOTIDE SEQUENCE [LARGE SCALE GENOMIC DNA]</scope>
    <source>
        <strain evidence="11">WasteWater2</strain>
    </source>
</reference>